<proteinExistence type="inferred from homology"/>
<dbReference type="Pfam" id="PF01266">
    <property type="entry name" value="DAO"/>
    <property type="match status" value="1"/>
</dbReference>
<evidence type="ECO:0000313" key="8">
    <source>
        <dbReference type="Proteomes" id="UP000295198"/>
    </source>
</evidence>
<evidence type="ECO:0000256" key="5">
    <source>
        <dbReference type="ARBA" id="ARBA00037941"/>
    </source>
</evidence>
<dbReference type="InterPro" id="IPR006076">
    <property type="entry name" value="FAD-dep_OxRdtase"/>
</dbReference>
<dbReference type="AlphaFoldDB" id="A0A4Q4ZC80"/>
<dbReference type="GO" id="GO:0047545">
    <property type="term" value="F:(S)-2-hydroxyglutarate dehydrogenase activity"/>
    <property type="evidence" value="ECO:0007669"/>
    <property type="project" value="TreeGrafter"/>
</dbReference>
<comment type="cofactor">
    <cofactor evidence="1">
        <name>FAD</name>
        <dbReference type="ChEBI" id="CHEBI:57692"/>
    </cofactor>
</comment>
<dbReference type="PANTHER" id="PTHR43104:SF2">
    <property type="entry name" value="L-2-HYDROXYGLUTARATE DEHYDROGENASE, MITOCHONDRIAL"/>
    <property type="match status" value="1"/>
</dbReference>
<evidence type="ECO:0000256" key="1">
    <source>
        <dbReference type="ARBA" id="ARBA00001974"/>
    </source>
</evidence>
<sequence length="403" mass="43575">MSRQYDVVMVGAGIVGLATVRELHRRHPGLRMAVLDKEDAVGRHQSGHNSGVLHAGVYYQPGSLKARLCVRGKTLMEEYAVEHGIPFESCGKLIVALDDSELGRLTSLLERGTANGVPGLREVGPEELREIEPHAAGVRALHSPGTGIIDFGRVTRAMADELVADGVDLLLGHEVTGVTGRDGVRVVATTGGEVTTRALVSCAGLHSDRVAALTTQPDVRIVPFRGDYYTLKADARFLCQGLIYPVPDPSLPFLGVHFTKRHDGEVWAGPNAVLALAREGYRRRDVDLGDSREVLGYSGFRKLARKYWRTGAHEVWRDLVKRAFVKELQRYVPEVRSDQLTFGPSGVRAQALAPDGAMVDDFHLQEGPGSLNVLNAPSPAATASLAIAELLADRAEEAFSLAS</sequence>
<dbReference type="InterPro" id="IPR036188">
    <property type="entry name" value="FAD/NAD-bd_sf"/>
</dbReference>
<keyword evidence="8" id="KW-1185">Reference proteome</keyword>
<comment type="similarity">
    <text evidence="5">Belongs to the L2HGDH family.</text>
</comment>
<keyword evidence="2" id="KW-0285">Flavoprotein</keyword>
<evidence type="ECO:0000256" key="2">
    <source>
        <dbReference type="ARBA" id="ARBA00022630"/>
    </source>
</evidence>
<dbReference type="Proteomes" id="UP000295198">
    <property type="component" value="Unassembled WGS sequence"/>
</dbReference>
<dbReference type="Gene3D" id="3.50.50.60">
    <property type="entry name" value="FAD/NAD(P)-binding domain"/>
    <property type="match status" value="1"/>
</dbReference>
<accession>A0A4Q4ZC80</accession>
<reference evidence="7 8" key="1">
    <citation type="submission" date="2019-01" db="EMBL/GenBank/DDBJ databases">
        <title>Nocardioides guangzhouensis sp. nov., an actinobacterium isolated from soil.</title>
        <authorList>
            <person name="Fu Y."/>
            <person name="Cai Y."/>
            <person name="Lin Z."/>
            <person name="Chen P."/>
        </authorList>
    </citation>
    <scope>NUCLEOTIDE SEQUENCE [LARGE SCALE GENOMIC DNA]</scope>
    <source>
        <strain evidence="7 8">130</strain>
    </source>
</reference>
<evidence type="ECO:0000256" key="4">
    <source>
        <dbReference type="ARBA" id="ARBA00023002"/>
    </source>
</evidence>
<organism evidence="7 8">
    <name type="scientific">Nocardioides guangzhouensis</name>
    <dbReference type="NCBI Taxonomy" id="2497878"/>
    <lineage>
        <taxon>Bacteria</taxon>
        <taxon>Bacillati</taxon>
        <taxon>Actinomycetota</taxon>
        <taxon>Actinomycetes</taxon>
        <taxon>Propionibacteriales</taxon>
        <taxon>Nocardioidaceae</taxon>
        <taxon>Nocardioides</taxon>
    </lineage>
</organism>
<dbReference type="RefSeq" id="WP_134717742.1">
    <property type="nucleotide sequence ID" value="NZ_SDKM01000016.1"/>
</dbReference>
<dbReference type="PANTHER" id="PTHR43104">
    <property type="entry name" value="L-2-HYDROXYGLUTARATE DEHYDROGENASE, MITOCHONDRIAL"/>
    <property type="match status" value="1"/>
</dbReference>
<evidence type="ECO:0000313" key="7">
    <source>
        <dbReference type="EMBL" id="RYP85573.1"/>
    </source>
</evidence>
<protein>
    <submittedName>
        <fullName evidence="7">L-2-hydroxyglutarate oxidase</fullName>
    </submittedName>
</protein>
<dbReference type="EMBL" id="SDKM01000016">
    <property type="protein sequence ID" value="RYP85573.1"/>
    <property type="molecule type" value="Genomic_DNA"/>
</dbReference>
<gene>
    <name evidence="7" type="ORF">EKO23_12535</name>
</gene>
<dbReference type="Gene3D" id="3.30.9.10">
    <property type="entry name" value="D-Amino Acid Oxidase, subunit A, domain 2"/>
    <property type="match status" value="1"/>
</dbReference>
<dbReference type="OrthoDB" id="9801699at2"/>
<evidence type="ECO:0000259" key="6">
    <source>
        <dbReference type="Pfam" id="PF01266"/>
    </source>
</evidence>
<comment type="caution">
    <text evidence="7">The sequence shown here is derived from an EMBL/GenBank/DDBJ whole genome shotgun (WGS) entry which is preliminary data.</text>
</comment>
<feature type="domain" description="FAD dependent oxidoreductase" evidence="6">
    <location>
        <begin position="6"/>
        <end position="394"/>
    </location>
</feature>
<dbReference type="SUPFAM" id="SSF51905">
    <property type="entry name" value="FAD/NAD(P)-binding domain"/>
    <property type="match status" value="1"/>
</dbReference>
<dbReference type="GO" id="GO:0005737">
    <property type="term" value="C:cytoplasm"/>
    <property type="evidence" value="ECO:0007669"/>
    <property type="project" value="TreeGrafter"/>
</dbReference>
<keyword evidence="3" id="KW-0274">FAD</keyword>
<name>A0A4Q4ZC80_9ACTN</name>
<keyword evidence="4" id="KW-0560">Oxidoreductase</keyword>
<evidence type="ECO:0000256" key="3">
    <source>
        <dbReference type="ARBA" id="ARBA00022827"/>
    </source>
</evidence>
<dbReference type="NCBIfam" id="NF008726">
    <property type="entry name" value="PRK11728.1"/>
    <property type="match status" value="1"/>
</dbReference>